<dbReference type="EMBL" id="ML976112">
    <property type="protein sequence ID" value="KAF1938186.1"/>
    <property type="molecule type" value="Genomic_DNA"/>
</dbReference>
<keyword evidence="2" id="KW-1185">Reference proteome</keyword>
<gene>
    <name evidence="1" type="ORF">EJ02DRAFT_31214</name>
</gene>
<dbReference type="Proteomes" id="UP000800038">
    <property type="component" value="Unassembled WGS sequence"/>
</dbReference>
<protein>
    <submittedName>
        <fullName evidence="1">Uncharacterized protein</fullName>
    </submittedName>
</protein>
<accession>A0A6A5SI39</accession>
<proteinExistence type="predicted"/>
<evidence type="ECO:0000313" key="2">
    <source>
        <dbReference type="Proteomes" id="UP000800038"/>
    </source>
</evidence>
<evidence type="ECO:0000313" key="1">
    <source>
        <dbReference type="EMBL" id="KAF1938186.1"/>
    </source>
</evidence>
<dbReference type="AlphaFoldDB" id="A0A6A5SI39"/>
<sequence>MQNPAVRHGRCTYYLGFSAIERTSQPDSSLSWSTLFIALLTTPILTGSDQAWRLQSACCRATVPLCLQSKRCMWCSRARSVDANHDARRHPGLPCTSDPHEGITWLARSWIRQPDGQAFRRISRGLEWPSCVAKASETDRSKSLSGHLSCGTSALLQTMPGFLIKLCINGYDRKSGTITAVIPNTGKVRSPRFIPRLEVAMDTTARIFGMQQGAISTFRRCFLAHCRYHLKYRVSSLIT</sequence>
<reference evidence="1" key="1">
    <citation type="journal article" date="2020" name="Stud. Mycol.">
        <title>101 Dothideomycetes genomes: a test case for predicting lifestyles and emergence of pathogens.</title>
        <authorList>
            <person name="Haridas S."/>
            <person name="Albert R."/>
            <person name="Binder M."/>
            <person name="Bloem J."/>
            <person name="Labutti K."/>
            <person name="Salamov A."/>
            <person name="Andreopoulos B."/>
            <person name="Baker S."/>
            <person name="Barry K."/>
            <person name="Bills G."/>
            <person name="Bluhm B."/>
            <person name="Cannon C."/>
            <person name="Castanera R."/>
            <person name="Culley D."/>
            <person name="Daum C."/>
            <person name="Ezra D."/>
            <person name="Gonzalez J."/>
            <person name="Henrissat B."/>
            <person name="Kuo A."/>
            <person name="Liang C."/>
            <person name="Lipzen A."/>
            <person name="Lutzoni F."/>
            <person name="Magnuson J."/>
            <person name="Mondo S."/>
            <person name="Nolan M."/>
            <person name="Ohm R."/>
            <person name="Pangilinan J."/>
            <person name="Park H.-J."/>
            <person name="Ramirez L."/>
            <person name="Alfaro M."/>
            <person name="Sun H."/>
            <person name="Tritt A."/>
            <person name="Yoshinaga Y."/>
            <person name="Zwiers L.-H."/>
            <person name="Turgeon B."/>
            <person name="Goodwin S."/>
            <person name="Spatafora J."/>
            <person name="Crous P."/>
            <person name="Grigoriev I."/>
        </authorList>
    </citation>
    <scope>NUCLEOTIDE SEQUENCE</scope>
    <source>
        <strain evidence="1">CBS 161.51</strain>
    </source>
</reference>
<organism evidence="1 2">
    <name type="scientific">Clathrospora elynae</name>
    <dbReference type="NCBI Taxonomy" id="706981"/>
    <lineage>
        <taxon>Eukaryota</taxon>
        <taxon>Fungi</taxon>
        <taxon>Dikarya</taxon>
        <taxon>Ascomycota</taxon>
        <taxon>Pezizomycotina</taxon>
        <taxon>Dothideomycetes</taxon>
        <taxon>Pleosporomycetidae</taxon>
        <taxon>Pleosporales</taxon>
        <taxon>Diademaceae</taxon>
        <taxon>Clathrospora</taxon>
    </lineage>
</organism>
<name>A0A6A5SI39_9PLEO</name>